<evidence type="ECO:0000256" key="2">
    <source>
        <dbReference type="SAM" id="SignalP"/>
    </source>
</evidence>
<feature type="signal peptide" evidence="2">
    <location>
        <begin position="1"/>
        <end position="27"/>
    </location>
</feature>
<feature type="region of interest" description="Disordered" evidence="1">
    <location>
        <begin position="33"/>
        <end position="128"/>
    </location>
</feature>
<sequence>MNYSMQLVKVLVSLFLCSFYLVEDVCSQRIRFPEEEYNSNDVDQGVRGVLDARKSADGTGRASRTGRPNPTRARPTSPPRRTVSIPRRPNSAPERPVAVTQPPVSVPERPRVPVPRGPGGLMESAEGL</sequence>
<keyword evidence="2" id="KW-0732">Signal</keyword>
<dbReference type="Proteomes" id="UP001054945">
    <property type="component" value="Unassembled WGS sequence"/>
</dbReference>
<feature type="compositionally biased region" description="Low complexity" evidence="1">
    <location>
        <begin position="67"/>
        <end position="89"/>
    </location>
</feature>
<evidence type="ECO:0000313" key="3">
    <source>
        <dbReference type="EMBL" id="GIY46999.1"/>
    </source>
</evidence>
<comment type="caution">
    <text evidence="3">The sequence shown here is derived from an EMBL/GenBank/DDBJ whole genome shotgun (WGS) entry which is preliminary data.</text>
</comment>
<organism evidence="3 4">
    <name type="scientific">Caerostris extrusa</name>
    <name type="common">Bark spider</name>
    <name type="synonym">Caerostris bankana</name>
    <dbReference type="NCBI Taxonomy" id="172846"/>
    <lineage>
        <taxon>Eukaryota</taxon>
        <taxon>Metazoa</taxon>
        <taxon>Ecdysozoa</taxon>
        <taxon>Arthropoda</taxon>
        <taxon>Chelicerata</taxon>
        <taxon>Arachnida</taxon>
        <taxon>Araneae</taxon>
        <taxon>Araneomorphae</taxon>
        <taxon>Entelegynae</taxon>
        <taxon>Araneoidea</taxon>
        <taxon>Araneidae</taxon>
        <taxon>Caerostris</taxon>
    </lineage>
</organism>
<gene>
    <name evidence="3" type="ORF">CEXT_212241</name>
</gene>
<keyword evidence="4" id="KW-1185">Reference proteome</keyword>
<feature type="chain" id="PRO_5043629769" evidence="2">
    <location>
        <begin position="28"/>
        <end position="128"/>
    </location>
</feature>
<reference evidence="3 4" key="1">
    <citation type="submission" date="2021-06" db="EMBL/GenBank/DDBJ databases">
        <title>Caerostris extrusa draft genome.</title>
        <authorList>
            <person name="Kono N."/>
            <person name="Arakawa K."/>
        </authorList>
    </citation>
    <scope>NUCLEOTIDE SEQUENCE [LARGE SCALE GENOMIC DNA]</scope>
</reference>
<evidence type="ECO:0000313" key="4">
    <source>
        <dbReference type="Proteomes" id="UP001054945"/>
    </source>
</evidence>
<name>A0AAV4TLN5_CAEEX</name>
<proteinExistence type="predicted"/>
<protein>
    <submittedName>
        <fullName evidence="3">Uncharacterized protein</fullName>
    </submittedName>
</protein>
<dbReference type="EMBL" id="BPLR01011512">
    <property type="protein sequence ID" value="GIY46999.1"/>
    <property type="molecule type" value="Genomic_DNA"/>
</dbReference>
<dbReference type="AlphaFoldDB" id="A0AAV4TLN5"/>
<accession>A0AAV4TLN5</accession>
<evidence type="ECO:0000256" key="1">
    <source>
        <dbReference type="SAM" id="MobiDB-lite"/>
    </source>
</evidence>